<dbReference type="InterPro" id="IPR049943">
    <property type="entry name" value="Ser_HO-MeTrfase-like"/>
</dbReference>
<comment type="cofactor">
    <cofactor evidence="1">
        <name>pyridoxal 5'-phosphate</name>
        <dbReference type="ChEBI" id="CHEBI:597326"/>
    </cofactor>
</comment>
<dbReference type="SUPFAM" id="SSF53383">
    <property type="entry name" value="PLP-dependent transferases"/>
    <property type="match status" value="1"/>
</dbReference>
<comment type="caution">
    <text evidence="4">The sequence shown here is derived from an EMBL/GenBank/DDBJ whole genome shotgun (WGS) entry which is preliminary data.</text>
</comment>
<dbReference type="EC" id="2.1.2.1" evidence="4"/>
<organism evidence="4 5">
    <name type="scientific">Paraburkholderia franconis</name>
    <dbReference type="NCBI Taxonomy" id="2654983"/>
    <lineage>
        <taxon>Bacteria</taxon>
        <taxon>Pseudomonadati</taxon>
        <taxon>Pseudomonadota</taxon>
        <taxon>Betaproteobacteria</taxon>
        <taxon>Burkholderiales</taxon>
        <taxon>Burkholderiaceae</taxon>
        <taxon>Paraburkholderia</taxon>
    </lineage>
</organism>
<dbReference type="Gene3D" id="3.40.640.10">
    <property type="entry name" value="Type I PLP-dependent aspartate aminotransferase-like (Major domain)"/>
    <property type="match status" value="1"/>
</dbReference>
<evidence type="ECO:0000259" key="3">
    <source>
        <dbReference type="Pfam" id="PF00464"/>
    </source>
</evidence>
<evidence type="ECO:0000313" key="4">
    <source>
        <dbReference type="EMBL" id="MPW20388.1"/>
    </source>
</evidence>
<keyword evidence="2" id="KW-0663">Pyridoxal phosphate</keyword>
<protein>
    <submittedName>
        <fullName evidence="4">Serine hydroxymethyltransferase</fullName>
        <ecNumber evidence="4">2.1.2.1</ecNumber>
    </submittedName>
</protein>
<sequence length="137" mass="14628">MSNANPFFSQPLAHRDASVQNTILKELERQQSQVELIASENIVSRAVLEAQGSVLTNKYAEGYPGKRYYGGCEFVDEVEALAIDRIKTLFNAGFANVQPHSGAQANGSVMLALAKPGDTILGMSLDAGGHLTHGAKP</sequence>
<evidence type="ECO:0000313" key="5">
    <source>
        <dbReference type="Proteomes" id="UP000484381"/>
    </source>
</evidence>
<dbReference type="InterPro" id="IPR039429">
    <property type="entry name" value="SHMT-like_dom"/>
</dbReference>
<dbReference type="InterPro" id="IPR015424">
    <property type="entry name" value="PyrdxlP-dep_Trfase"/>
</dbReference>
<evidence type="ECO:0000256" key="2">
    <source>
        <dbReference type="ARBA" id="ARBA00022898"/>
    </source>
</evidence>
<dbReference type="Proteomes" id="UP000484381">
    <property type="component" value="Unassembled WGS sequence"/>
</dbReference>
<dbReference type="GO" id="GO:0032259">
    <property type="term" value="P:methylation"/>
    <property type="evidence" value="ECO:0007669"/>
    <property type="project" value="UniProtKB-KW"/>
</dbReference>
<dbReference type="GO" id="GO:0030170">
    <property type="term" value="F:pyridoxal phosphate binding"/>
    <property type="evidence" value="ECO:0007669"/>
    <property type="project" value="TreeGrafter"/>
</dbReference>
<gene>
    <name evidence="4" type="primary">glyA</name>
    <name evidence="4" type="ORF">GCT13_26740</name>
</gene>
<name>A0A7X1NEA2_9BURK</name>
<dbReference type="GO" id="GO:0019264">
    <property type="term" value="P:glycine biosynthetic process from serine"/>
    <property type="evidence" value="ECO:0007669"/>
    <property type="project" value="TreeGrafter"/>
</dbReference>
<keyword evidence="4" id="KW-0489">Methyltransferase</keyword>
<dbReference type="GO" id="GO:0046653">
    <property type="term" value="P:tetrahydrofolate metabolic process"/>
    <property type="evidence" value="ECO:0007669"/>
    <property type="project" value="TreeGrafter"/>
</dbReference>
<dbReference type="GO" id="GO:0004372">
    <property type="term" value="F:glycine hydroxymethyltransferase activity"/>
    <property type="evidence" value="ECO:0007669"/>
    <property type="project" value="UniProtKB-EC"/>
</dbReference>
<evidence type="ECO:0000256" key="1">
    <source>
        <dbReference type="ARBA" id="ARBA00001933"/>
    </source>
</evidence>
<dbReference type="AlphaFoldDB" id="A0A7X1NEA2"/>
<accession>A0A7X1NEA2</accession>
<keyword evidence="4" id="KW-0808">Transferase</keyword>
<dbReference type="InterPro" id="IPR015421">
    <property type="entry name" value="PyrdxlP-dep_Trfase_major"/>
</dbReference>
<dbReference type="GO" id="GO:0005829">
    <property type="term" value="C:cytosol"/>
    <property type="evidence" value="ECO:0007669"/>
    <property type="project" value="TreeGrafter"/>
</dbReference>
<feature type="non-terminal residue" evidence="4">
    <location>
        <position position="137"/>
    </location>
</feature>
<reference evidence="4 5" key="1">
    <citation type="submission" date="2019-10" db="EMBL/GenBank/DDBJ databases">
        <title>Paraburkholderia sp. isolated from nodules of Mimosa pudica from Brazilian Atlantic Forest soils.</title>
        <authorList>
            <person name="Paulitsch F."/>
            <person name="Hungria M."/>
            <person name="Dall'Agnol R."/>
        </authorList>
    </citation>
    <scope>NUCLEOTIDE SEQUENCE [LARGE SCALE GENOMIC DNA]</scope>
    <source>
        <strain evidence="4 5">CNPSo 3157</strain>
    </source>
</reference>
<proteinExistence type="predicted"/>
<dbReference type="Gene3D" id="3.90.1150.10">
    <property type="entry name" value="Aspartate Aminotransferase, domain 1"/>
    <property type="match status" value="1"/>
</dbReference>
<dbReference type="EMBL" id="WHNP01000028">
    <property type="protein sequence ID" value="MPW20388.1"/>
    <property type="molecule type" value="Genomic_DNA"/>
</dbReference>
<keyword evidence="5" id="KW-1185">Reference proteome</keyword>
<dbReference type="Pfam" id="PF00464">
    <property type="entry name" value="SHMT"/>
    <property type="match status" value="1"/>
</dbReference>
<dbReference type="PANTHER" id="PTHR11680">
    <property type="entry name" value="SERINE HYDROXYMETHYLTRANSFERASE"/>
    <property type="match status" value="1"/>
</dbReference>
<dbReference type="PANTHER" id="PTHR11680:SF35">
    <property type="entry name" value="SERINE HYDROXYMETHYLTRANSFERASE 1"/>
    <property type="match status" value="1"/>
</dbReference>
<feature type="domain" description="Serine hydroxymethyltransferase-like" evidence="3">
    <location>
        <begin position="13"/>
        <end position="136"/>
    </location>
</feature>
<dbReference type="InterPro" id="IPR015422">
    <property type="entry name" value="PyrdxlP-dep_Trfase_small"/>
</dbReference>
<dbReference type="GO" id="GO:0008168">
    <property type="term" value="F:methyltransferase activity"/>
    <property type="evidence" value="ECO:0007669"/>
    <property type="project" value="UniProtKB-KW"/>
</dbReference>